<dbReference type="RefSeq" id="XP_026117545.1">
    <property type="nucleotide sequence ID" value="XM_026261760.1"/>
</dbReference>
<dbReference type="KEGG" id="caua:113096381"/>
<name>A0A6P6PAE4_CARAU</name>
<feature type="region of interest" description="Disordered" evidence="1">
    <location>
        <begin position="109"/>
        <end position="129"/>
    </location>
</feature>
<evidence type="ECO:0000256" key="1">
    <source>
        <dbReference type="SAM" id="MobiDB-lite"/>
    </source>
</evidence>
<dbReference type="Proteomes" id="UP000515129">
    <property type="component" value="Unplaced"/>
</dbReference>
<dbReference type="PANTHER" id="PTHR33887">
    <property type="entry name" value="PB1 DOMAIN-CONTAINING PROTEIN"/>
    <property type="match status" value="1"/>
</dbReference>
<dbReference type="Pfam" id="PF15874">
    <property type="entry name" value="Il2rg"/>
    <property type="match status" value="1"/>
</dbReference>
<reference evidence="3" key="1">
    <citation type="submission" date="2025-08" db="UniProtKB">
        <authorList>
            <consortium name="RefSeq"/>
        </authorList>
    </citation>
    <scope>IDENTIFICATION</scope>
    <source>
        <strain evidence="3">Wakin</strain>
        <tissue evidence="3">Muscle</tissue>
    </source>
</reference>
<evidence type="ECO:0000313" key="3">
    <source>
        <dbReference type="RefSeq" id="XP_026117545.1"/>
    </source>
</evidence>
<protein>
    <submittedName>
        <fullName evidence="3">Uncharacterized protein C22orf15</fullName>
    </submittedName>
</protein>
<keyword evidence="2" id="KW-1185">Reference proteome</keyword>
<dbReference type="InterPro" id="IPR039471">
    <property type="entry name" value="CXorf65-like"/>
</dbReference>
<dbReference type="OrthoDB" id="2109241at2759"/>
<sequence length="147" mass="16514">MFITVIFGEGREEILNLNCKVINFIHCIKEKCNLDPQETVDLMDRTGELVNLSERAQSTDLISSLLKERESYIPLRVSRGEGSEVPMYTAVNDFGTSYPELAEILRKLSNPSKERDKRGGASKRGGVSQHRIKAAINFKKAITTPRS</sequence>
<dbReference type="CTD" id="101886360"/>
<gene>
    <name evidence="3" type="primary">c8h22orf15</name>
</gene>
<dbReference type="AlphaFoldDB" id="A0A6P6PAE4"/>
<organism evidence="2 3">
    <name type="scientific">Carassius auratus</name>
    <name type="common">Goldfish</name>
    <dbReference type="NCBI Taxonomy" id="7957"/>
    <lineage>
        <taxon>Eukaryota</taxon>
        <taxon>Metazoa</taxon>
        <taxon>Chordata</taxon>
        <taxon>Craniata</taxon>
        <taxon>Vertebrata</taxon>
        <taxon>Euteleostomi</taxon>
        <taxon>Actinopterygii</taxon>
        <taxon>Neopterygii</taxon>
        <taxon>Teleostei</taxon>
        <taxon>Ostariophysi</taxon>
        <taxon>Cypriniformes</taxon>
        <taxon>Cyprinidae</taxon>
        <taxon>Cyprininae</taxon>
        <taxon>Carassius</taxon>
    </lineage>
</organism>
<accession>A0A6P6PAE4</accession>
<evidence type="ECO:0000313" key="2">
    <source>
        <dbReference type="Proteomes" id="UP000515129"/>
    </source>
</evidence>
<proteinExistence type="predicted"/>
<dbReference type="PANTHER" id="PTHR33887:SF1">
    <property type="entry name" value="GENE 867-RELATED"/>
    <property type="match status" value="1"/>
</dbReference>